<comment type="caution">
    <text evidence="3">The sequence shown here is derived from an EMBL/GenBank/DDBJ whole genome shotgun (WGS) entry which is preliminary data.</text>
</comment>
<name>A0ABD0Z1N9_9HEMI</name>
<evidence type="ECO:0000313" key="4">
    <source>
        <dbReference type="Proteomes" id="UP001558652"/>
    </source>
</evidence>
<dbReference type="Pfam" id="PF00379">
    <property type="entry name" value="Chitin_bind_4"/>
    <property type="match status" value="1"/>
</dbReference>
<gene>
    <name evidence="3" type="ORF">AAG570_008436</name>
</gene>
<dbReference type="Proteomes" id="UP001558652">
    <property type="component" value="Unassembled WGS sequence"/>
</dbReference>
<evidence type="ECO:0000256" key="2">
    <source>
        <dbReference type="PROSITE-ProRule" id="PRU00497"/>
    </source>
</evidence>
<dbReference type="InterPro" id="IPR050468">
    <property type="entry name" value="Cuticle_Struct_Prot"/>
</dbReference>
<organism evidence="3 4">
    <name type="scientific">Ranatra chinensis</name>
    <dbReference type="NCBI Taxonomy" id="642074"/>
    <lineage>
        <taxon>Eukaryota</taxon>
        <taxon>Metazoa</taxon>
        <taxon>Ecdysozoa</taxon>
        <taxon>Arthropoda</taxon>
        <taxon>Hexapoda</taxon>
        <taxon>Insecta</taxon>
        <taxon>Pterygota</taxon>
        <taxon>Neoptera</taxon>
        <taxon>Paraneoptera</taxon>
        <taxon>Hemiptera</taxon>
        <taxon>Heteroptera</taxon>
        <taxon>Panheteroptera</taxon>
        <taxon>Nepomorpha</taxon>
        <taxon>Nepidae</taxon>
        <taxon>Ranatrinae</taxon>
        <taxon>Ranatra</taxon>
    </lineage>
</organism>
<dbReference type="PANTHER" id="PTHR10380">
    <property type="entry name" value="CUTICLE PROTEIN"/>
    <property type="match status" value="1"/>
</dbReference>
<accession>A0ABD0Z1N9</accession>
<dbReference type="PANTHER" id="PTHR10380:SF173">
    <property type="entry name" value="CUTICULAR PROTEIN 47EF, ISOFORM C-RELATED"/>
    <property type="match status" value="1"/>
</dbReference>
<evidence type="ECO:0000313" key="3">
    <source>
        <dbReference type="EMBL" id="KAL1138372.1"/>
    </source>
</evidence>
<keyword evidence="4" id="KW-1185">Reference proteome</keyword>
<dbReference type="PRINTS" id="PR00947">
    <property type="entry name" value="CUTICLE"/>
</dbReference>
<evidence type="ECO:0000256" key="1">
    <source>
        <dbReference type="ARBA" id="ARBA00022460"/>
    </source>
</evidence>
<protein>
    <submittedName>
        <fullName evidence="3">Uncharacterized protein</fullName>
    </submittedName>
</protein>
<dbReference type="EMBL" id="JBFDAA010000003">
    <property type="protein sequence ID" value="KAL1138372.1"/>
    <property type="molecule type" value="Genomic_DNA"/>
</dbReference>
<proteinExistence type="predicted"/>
<dbReference type="GO" id="GO:0042302">
    <property type="term" value="F:structural constituent of cuticle"/>
    <property type="evidence" value="ECO:0007669"/>
    <property type="project" value="UniProtKB-UniRule"/>
</dbReference>
<dbReference type="InterPro" id="IPR000618">
    <property type="entry name" value="Insect_cuticle"/>
</dbReference>
<reference evidence="3 4" key="1">
    <citation type="submission" date="2024-07" db="EMBL/GenBank/DDBJ databases">
        <title>Chromosome-level genome assembly of the water stick insect Ranatra chinensis (Heteroptera: Nepidae).</title>
        <authorList>
            <person name="Liu X."/>
        </authorList>
    </citation>
    <scope>NUCLEOTIDE SEQUENCE [LARGE SCALE GENOMIC DNA]</scope>
    <source>
        <strain evidence="3">Cailab_2021Rc</strain>
        <tissue evidence="3">Muscle</tissue>
    </source>
</reference>
<dbReference type="PROSITE" id="PS51155">
    <property type="entry name" value="CHIT_BIND_RR_2"/>
    <property type="match status" value="1"/>
</dbReference>
<sequence length="160" mass="17369">MSNESHYSLDKPLALLYHTDMKLIACLFAVVATTWAQRPPPPHTPGQIIPIVSYVNEHNFDGSYRYSYETGNGISVNEQGVLKNPGQKDLEAQTAQGSFSYTAPDGQVITVTWTADENGFVPQGAHLPTPPPIPAAIAASLQAQPPAQPPRQGQFFQGRK</sequence>
<dbReference type="AlphaFoldDB" id="A0ABD0Z1N9"/>
<keyword evidence="1 2" id="KW-0193">Cuticle</keyword>